<dbReference type="GO" id="GO:0005524">
    <property type="term" value="F:ATP binding"/>
    <property type="evidence" value="ECO:0007669"/>
    <property type="project" value="UniProtKB-KW"/>
</dbReference>
<keyword evidence="13" id="KW-0594">Phospholipid biosynthesis</keyword>
<feature type="binding site" evidence="18">
    <location>
        <position position="22"/>
    </location>
    <ligand>
        <name>a divalent metal cation</name>
        <dbReference type="ChEBI" id="CHEBI:60240"/>
    </ligand>
</feature>
<evidence type="ECO:0000256" key="13">
    <source>
        <dbReference type="ARBA" id="ARBA00023209"/>
    </source>
</evidence>
<feature type="active site" description="Proton acceptor" evidence="15">
    <location>
        <position position="63"/>
    </location>
</feature>
<keyword evidence="18" id="KW-0460">Magnesium</keyword>
<keyword evidence="14" id="KW-1208">Phospholipid metabolism</keyword>
<evidence type="ECO:0000256" key="8">
    <source>
        <dbReference type="ARBA" id="ARBA00022777"/>
    </source>
</evidence>
<keyword evidence="9 17" id="KW-0067">ATP-binding</keyword>
<gene>
    <name evidence="20" type="ORF">A2215_04495</name>
</gene>
<dbReference type="GO" id="GO:0005886">
    <property type="term" value="C:plasma membrane"/>
    <property type="evidence" value="ECO:0007669"/>
    <property type="project" value="UniProtKB-SubCell"/>
</dbReference>
<evidence type="ECO:0000256" key="3">
    <source>
        <dbReference type="ARBA" id="ARBA00022475"/>
    </source>
</evidence>
<dbReference type="Pfam" id="PF01219">
    <property type="entry name" value="DAGK_prokar"/>
    <property type="match status" value="1"/>
</dbReference>
<comment type="similarity">
    <text evidence="2">Belongs to the bacterial diacylglycerol kinase family.</text>
</comment>
<evidence type="ECO:0000256" key="5">
    <source>
        <dbReference type="ARBA" id="ARBA00022679"/>
    </source>
</evidence>
<evidence type="ECO:0000313" key="20">
    <source>
        <dbReference type="EMBL" id="OGD61989.1"/>
    </source>
</evidence>
<comment type="cofactor">
    <cofactor evidence="18">
        <name>Mg(2+)</name>
        <dbReference type="ChEBI" id="CHEBI:18420"/>
    </cofactor>
    <text evidence="18">Mn(2+), Zn(2+), Cd(2+) and Co(2+) support activity to lesser extents.</text>
</comment>
<dbReference type="InterPro" id="IPR036945">
    <property type="entry name" value="DAGK_sf"/>
</dbReference>
<evidence type="ECO:0000256" key="4">
    <source>
        <dbReference type="ARBA" id="ARBA00022516"/>
    </source>
</evidence>
<evidence type="ECO:0000256" key="10">
    <source>
        <dbReference type="ARBA" id="ARBA00022989"/>
    </source>
</evidence>
<evidence type="ECO:0000256" key="11">
    <source>
        <dbReference type="ARBA" id="ARBA00023098"/>
    </source>
</evidence>
<keyword evidence="3" id="KW-1003">Cell membrane</keyword>
<evidence type="ECO:0000256" key="6">
    <source>
        <dbReference type="ARBA" id="ARBA00022692"/>
    </source>
</evidence>
<keyword evidence="11" id="KW-0443">Lipid metabolism</keyword>
<feature type="binding site" evidence="17">
    <location>
        <position position="22"/>
    </location>
    <ligand>
        <name>ATP</name>
        <dbReference type="ChEBI" id="CHEBI:30616"/>
    </ligand>
</feature>
<name>A0A1F5E3I8_9BACT</name>
<reference evidence="20 21" key="1">
    <citation type="journal article" date="2016" name="Nat. Commun.">
        <title>Thousands of microbial genomes shed light on interconnected biogeochemical processes in an aquifer system.</title>
        <authorList>
            <person name="Anantharaman K."/>
            <person name="Brown C.T."/>
            <person name="Hug L.A."/>
            <person name="Sharon I."/>
            <person name="Castelle C.J."/>
            <person name="Probst A.J."/>
            <person name="Thomas B.C."/>
            <person name="Singh A."/>
            <person name="Wilkins M.J."/>
            <person name="Karaoz U."/>
            <person name="Brodie E.L."/>
            <person name="Williams K.H."/>
            <person name="Hubbard S.S."/>
            <person name="Banfield J.F."/>
        </authorList>
    </citation>
    <scope>NUCLEOTIDE SEQUENCE [LARGE SCALE GENOMIC DNA]</scope>
</reference>
<evidence type="ECO:0000256" key="12">
    <source>
        <dbReference type="ARBA" id="ARBA00023136"/>
    </source>
</evidence>
<keyword evidence="12 19" id="KW-0472">Membrane</keyword>
<organism evidence="20 21">
    <name type="scientific">Candidatus Berkelbacteria bacterium RIFOXYA2_FULL_43_10</name>
    <dbReference type="NCBI Taxonomy" id="1797472"/>
    <lineage>
        <taxon>Bacteria</taxon>
        <taxon>Candidatus Berkelbacteria</taxon>
    </lineage>
</organism>
<feature type="binding site" evidence="16">
    <location>
        <position position="63"/>
    </location>
    <ligand>
        <name>substrate</name>
    </ligand>
</feature>
<keyword evidence="4" id="KW-0444">Lipid biosynthesis</keyword>
<feature type="binding site" evidence="17">
    <location>
        <begin position="88"/>
        <end position="89"/>
    </location>
    <ligand>
        <name>ATP</name>
        <dbReference type="ChEBI" id="CHEBI:30616"/>
    </ligand>
</feature>
<dbReference type="STRING" id="1797472.A2215_04495"/>
<evidence type="ECO:0008006" key="22">
    <source>
        <dbReference type="Google" id="ProtNLM"/>
    </source>
</evidence>
<comment type="caution">
    <text evidence="20">The sequence shown here is derived from an EMBL/GenBank/DDBJ whole genome shotgun (WGS) entry which is preliminary data.</text>
</comment>
<feature type="binding site" evidence="18">
    <location>
        <position position="70"/>
    </location>
    <ligand>
        <name>a divalent metal cation</name>
        <dbReference type="ChEBI" id="CHEBI:60240"/>
    </ligand>
</feature>
<keyword evidence="6 19" id="KW-0812">Transmembrane</keyword>
<dbReference type="Gene3D" id="1.10.287.3610">
    <property type="match status" value="1"/>
</dbReference>
<dbReference type="GO" id="GO:0008654">
    <property type="term" value="P:phospholipid biosynthetic process"/>
    <property type="evidence" value="ECO:0007669"/>
    <property type="project" value="UniProtKB-KW"/>
</dbReference>
<dbReference type="InterPro" id="IPR033717">
    <property type="entry name" value="UDPK"/>
</dbReference>
<comment type="subcellular location">
    <subcellularLocation>
        <location evidence="1">Cell membrane</location>
        <topology evidence="1">Multi-pass membrane protein</topology>
    </subcellularLocation>
</comment>
<feature type="binding site" evidence="17">
    <location>
        <position position="70"/>
    </location>
    <ligand>
        <name>ATP</name>
        <dbReference type="ChEBI" id="CHEBI:30616"/>
    </ligand>
</feature>
<sequence length="119" mass="13065">MKKLARSFHNAFRGVIRLLATEQNARIHATISIVVGILAYILGVSRIEVTVLFMAIVLVFAMEIMNTAVERTCDIIDSEHNVRIAVIKDGMAGAVLLASVIAIVVAILIFLPYIRELFG</sequence>
<keyword evidence="5" id="KW-0808">Transferase</keyword>
<protein>
    <recommendedName>
        <fullName evidence="22">Diacylglycerol kinase</fullName>
    </recommendedName>
</protein>
<feature type="transmembrane region" description="Helical" evidence="19">
    <location>
        <begin position="90"/>
        <end position="114"/>
    </location>
</feature>
<dbReference type="PANTHER" id="PTHR34299:SF1">
    <property type="entry name" value="DIACYLGLYCEROL KINASE"/>
    <property type="match status" value="1"/>
</dbReference>
<feature type="transmembrane region" description="Helical" evidence="19">
    <location>
        <begin position="49"/>
        <end position="69"/>
    </location>
</feature>
<evidence type="ECO:0000313" key="21">
    <source>
        <dbReference type="Proteomes" id="UP000178583"/>
    </source>
</evidence>
<evidence type="ECO:0000256" key="17">
    <source>
        <dbReference type="PIRSR" id="PIRSR600829-3"/>
    </source>
</evidence>
<dbReference type="PANTHER" id="PTHR34299">
    <property type="entry name" value="DIACYLGLYCEROL KINASE"/>
    <property type="match status" value="1"/>
</dbReference>
<proteinExistence type="inferred from homology"/>
<keyword evidence="10 19" id="KW-1133">Transmembrane helix</keyword>
<evidence type="ECO:0000256" key="16">
    <source>
        <dbReference type="PIRSR" id="PIRSR600829-2"/>
    </source>
</evidence>
<dbReference type="EMBL" id="MEZY01000057">
    <property type="protein sequence ID" value="OGD61989.1"/>
    <property type="molecule type" value="Genomic_DNA"/>
</dbReference>
<dbReference type="GO" id="GO:0016301">
    <property type="term" value="F:kinase activity"/>
    <property type="evidence" value="ECO:0007669"/>
    <property type="project" value="UniProtKB-KW"/>
</dbReference>
<evidence type="ECO:0000256" key="7">
    <source>
        <dbReference type="ARBA" id="ARBA00022741"/>
    </source>
</evidence>
<keyword evidence="18" id="KW-0479">Metal-binding</keyword>
<keyword evidence="8" id="KW-0418">Kinase</keyword>
<keyword evidence="7 17" id="KW-0547">Nucleotide-binding</keyword>
<feature type="transmembrane region" description="Helical" evidence="19">
    <location>
        <begin position="25"/>
        <end position="43"/>
    </location>
</feature>
<evidence type="ECO:0000256" key="9">
    <source>
        <dbReference type="ARBA" id="ARBA00022840"/>
    </source>
</evidence>
<evidence type="ECO:0000256" key="15">
    <source>
        <dbReference type="PIRSR" id="PIRSR600829-1"/>
    </source>
</evidence>
<evidence type="ECO:0000256" key="2">
    <source>
        <dbReference type="ARBA" id="ARBA00005967"/>
    </source>
</evidence>
<dbReference type="AlphaFoldDB" id="A0A1F5E3I8"/>
<evidence type="ECO:0000256" key="1">
    <source>
        <dbReference type="ARBA" id="ARBA00004651"/>
    </source>
</evidence>
<dbReference type="InterPro" id="IPR000829">
    <property type="entry name" value="DAGK"/>
</dbReference>
<evidence type="ECO:0000256" key="14">
    <source>
        <dbReference type="ARBA" id="ARBA00023264"/>
    </source>
</evidence>
<dbReference type="CDD" id="cd14265">
    <property type="entry name" value="UDPK_IM_like"/>
    <property type="match status" value="1"/>
</dbReference>
<dbReference type="Proteomes" id="UP000178583">
    <property type="component" value="Unassembled WGS sequence"/>
</dbReference>
<accession>A0A1F5E3I8</accession>
<dbReference type="GO" id="GO:0046872">
    <property type="term" value="F:metal ion binding"/>
    <property type="evidence" value="ECO:0007669"/>
    <property type="project" value="UniProtKB-KW"/>
</dbReference>
<evidence type="ECO:0000256" key="19">
    <source>
        <dbReference type="SAM" id="Phobius"/>
    </source>
</evidence>
<evidence type="ECO:0000256" key="18">
    <source>
        <dbReference type="PIRSR" id="PIRSR600829-4"/>
    </source>
</evidence>